<keyword evidence="2" id="KW-1185">Reference proteome</keyword>
<comment type="caution">
    <text evidence="1">The sequence shown here is derived from an EMBL/GenBank/DDBJ whole genome shotgun (WGS) entry which is preliminary data.</text>
</comment>
<name>A0ABP7EDS4_9STAP</name>
<protein>
    <submittedName>
        <fullName evidence="1">Uncharacterized protein</fullName>
    </submittedName>
</protein>
<gene>
    <name evidence="1" type="ORF">GCM10022378_04990</name>
</gene>
<evidence type="ECO:0000313" key="1">
    <source>
        <dbReference type="EMBL" id="GAA3717761.1"/>
    </source>
</evidence>
<reference evidence="2" key="1">
    <citation type="journal article" date="2019" name="Int. J. Syst. Evol. Microbiol.">
        <title>The Global Catalogue of Microorganisms (GCM) 10K type strain sequencing project: providing services to taxonomists for standard genome sequencing and annotation.</title>
        <authorList>
            <consortium name="The Broad Institute Genomics Platform"/>
            <consortium name="The Broad Institute Genome Sequencing Center for Infectious Disease"/>
            <person name="Wu L."/>
            <person name="Ma J."/>
        </authorList>
    </citation>
    <scope>NUCLEOTIDE SEQUENCE [LARGE SCALE GENOMIC DNA]</scope>
    <source>
        <strain evidence="2">JCM 16981</strain>
    </source>
</reference>
<organism evidence="1 2">
    <name type="scientific">Salinicoccus jeotgali</name>
    <dbReference type="NCBI Taxonomy" id="381634"/>
    <lineage>
        <taxon>Bacteria</taxon>
        <taxon>Bacillati</taxon>
        <taxon>Bacillota</taxon>
        <taxon>Bacilli</taxon>
        <taxon>Bacillales</taxon>
        <taxon>Staphylococcaceae</taxon>
        <taxon>Salinicoccus</taxon>
    </lineage>
</organism>
<proteinExistence type="predicted"/>
<accession>A0ABP7EDS4</accession>
<sequence>MREKHDRLKVYEFLYNRVPFSDDETAEYHSMQKMEHLESEFERHLMNINTQNMSIHWHAEMHIGNAFEIVNVLIATDYCYYLFVLHDLSGPHYINQFNILCTAGHEAVIDLNRSRAIFEMFRGQLIDEGRYQRPIILKYVMMDPSFKIEPARSELFLKLSDLPHYLKTIEHSAVIRKKNRHPASH</sequence>
<evidence type="ECO:0000313" key="2">
    <source>
        <dbReference type="Proteomes" id="UP001500920"/>
    </source>
</evidence>
<dbReference type="RefSeq" id="WP_344701094.1">
    <property type="nucleotide sequence ID" value="NZ_BAABCK010000013.1"/>
</dbReference>
<dbReference type="EMBL" id="BAABCK010000013">
    <property type="protein sequence ID" value="GAA3717761.1"/>
    <property type="molecule type" value="Genomic_DNA"/>
</dbReference>
<dbReference type="Proteomes" id="UP001500920">
    <property type="component" value="Unassembled WGS sequence"/>
</dbReference>